<reference evidence="4 5" key="1">
    <citation type="submission" date="2016-05" db="EMBL/GenBank/DDBJ databases">
        <title>Complete genome sequence of Corynebacterium crudilactis, a new Corynebacterium species isolated from raw cow's milk.</title>
        <authorList>
            <person name="Christian R."/>
            <person name="Zimmermann J."/>
            <person name="Lipski A."/>
            <person name="Kalinowski J."/>
        </authorList>
    </citation>
    <scope>NUCLEOTIDE SEQUENCE [LARGE SCALE GENOMIC DNA]</scope>
    <source>
        <strain evidence="4 5">JZ16</strain>
    </source>
</reference>
<dbReference type="RefSeq" id="WP_066568392.1">
    <property type="nucleotide sequence ID" value="NZ_CP015622.1"/>
</dbReference>
<keyword evidence="5" id="KW-1185">Reference proteome</keyword>
<evidence type="ECO:0000256" key="2">
    <source>
        <dbReference type="ARBA" id="ARBA00023315"/>
    </source>
</evidence>
<evidence type="ECO:0000259" key="3">
    <source>
        <dbReference type="PROSITE" id="PS51186"/>
    </source>
</evidence>
<dbReference type="KEGG" id="ccjz:ccrud_12555"/>
<accession>A0A172QW57</accession>
<keyword evidence="1" id="KW-0808">Transferase</keyword>
<dbReference type="InterPro" id="IPR000182">
    <property type="entry name" value="GNAT_dom"/>
</dbReference>
<dbReference type="OrthoDB" id="4553064at2"/>
<dbReference type="InterPro" id="IPR050832">
    <property type="entry name" value="Bact_Acetyltransf"/>
</dbReference>
<keyword evidence="2" id="KW-0012">Acyltransferase</keyword>
<gene>
    <name evidence="4" type="ORF">ccrud_12555</name>
</gene>
<sequence>MSIDIRPITEQDLGQLEDFLYLAIHQPDPHNLIPRSVLLDPTIAAYLEGWGKPDDLGLVAVEAEKLVGAVWTRIITGEIRGHGNVDTETPEFIISVLPEARRKGIGATLMVQMLDILRKRGYQQASLSVQKSNQAVHLYERLGFLRVEDHGDDLVMVYPLVSATAEKQGALER</sequence>
<dbReference type="CDD" id="cd04301">
    <property type="entry name" value="NAT_SF"/>
    <property type="match status" value="1"/>
</dbReference>
<dbReference type="PANTHER" id="PTHR43877">
    <property type="entry name" value="AMINOALKYLPHOSPHONATE N-ACETYLTRANSFERASE-RELATED-RELATED"/>
    <property type="match status" value="1"/>
</dbReference>
<dbReference type="SUPFAM" id="SSF55729">
    <property type="entry name" value="Acyl-CoA N-acyltransferases (Nat)"/>
    <property type="match status" value="1"/>
</dbReference>
<dbReference type="InterPro" id="IPR016181">
    <property type="entry name" value="Acyl_CoA_acyltransferase"/>
</dbReference>
<dbReference type="Pfam" id="PF00583">
    <property type="entry name" value="Acetyltransf_1"/>
    <property type="match status" value="1"/>
</dbReference>
<dbReference type="EMBL" id="CP015622">
    <property type="protein sequence ID" value="ANE04945.1"/>
    <property type="molecule type" value="Genomic_DNA"/>
</dbReference>
<dbReference type="Proteomes" id="UP000076929">
    <property type="component" value="Chromosome"/>
</dbReference>
<evidence type="ECO:0000313" key="5">
    <source>
        <dbReference type="Proteomes" id="UP000076929"/>
    </source>
</evidence>
<dbReference type="Gene3D" id="3.40.630.30">
    <property type="match status" value="1"/>
</dbReference>
<organism evidence="4 5">
    <name type="scientific">Corynebacterium crudilactis</name>
    <dbReference type="NCBI Taxonomy" id="1652495"/>
    <lineage>
        <taxon>Bacteria</taxon>
        <taxon>Bacillati</taxon>
        <taxon>Actinomycetota</taxon>
        <taxon>Actinomycetes</taxon>
        <taxon>Mycobacteriales</taxon>
        <taxon>Corynebacteriaceae</taxon>
        <taxon>Corynebacterium</taxon>
    </lineage>
</organism>
<dbReference type="GO" id="GO:0016747">
    <property type="term" value="F:acyltransferase activity, transferring groups other than amino-acyl groups"/>
    <property type="evidence" value="ECO:0007669"/>
    <property type="project" value="InterPro"/>
</dbReference>
<name>A0A172QW57_9CORY</name>
<feature type="domain" description="N-acetyltransferase" evidence="3">
    <location>
        <begin position="3"/>
        <end position="161"/>
    </location>
</feature>
<dbReference type="PROSITE" id="PS51186">
    <property type="entry name" value="GNAT"/>
    <property type="match status" value="1"/>
</dbReference>
<protein>
    <recommendedName>
        <fullName evidence="3">N-acetyltransferase domain-containing protein</fullName>
    </recommendedName>
</protein>
<evidence type="ECO:0000313" key="4">
    <source>
        <dbReference type="EMBL" id="ANE04945.1"/>
    </source>
</evidence>
<dbReference type="AlphaFoldDB" id="A0A172QW57"/>
<evidence type="ECO:0000256" key="1">
    <source>
        <dbReference type="ARBA" id="ARBA00022679"/>
    </source>
</evidence>
<proteinExistence type="predicted"/>